<accession>A0A941ICS8</accession>
<dbReference type="GO" id="GO:0000166">
    <property type="term" value="F:nucleotide binding"/>
    <property type="evidence" value="ECO:0007669"/>
    <property type="project" value="UniProtKB-KW"/>
</dbReference>
<evidence type="ECO:0000313" key="12">
    <source>
        <dbReference type="EMBL" id="MBR7797821.1"/>
    </source>
</evidence>
<evidence type="ECO:0000256" key="3">
    <source>
        <dbReference type="ARBA" id="ARBA00022723"/>
    </source>
</evidence>
<dbReference type="Gene3D" id="3.90.950.10">
    <property type="match status" value="1"/>
</dbReference>
<comment type="catalytic activity">
    <reaction evidence="9 10">
        <text>XTP + H2O = XMP + diphosphate + H(+)</text>
        <dbReference type="Rhea" id="RHEA:28610"/>
        <dbReference type="ChEBI" id="CHEBI:15377"/>
        <dbReference type="ChEBI" id="CHEBI:15378"/>
        <dbReference type="ChEBI" id="CHEBI:33019"/>
        <dbReference type="ChEBI" id="CHEBI:57464"/>
        <dbReference type="ChEBI" id="CHEBI:61314"/>
        <dbReference type="EC" id="3.6.1.66"/>
    </reaction>
</comment>
<dbReference type="Pfam" id="PF01725">
    <property type="entry name" value="Ham1p_like"/>
    <property type="match status" value="1"/>
</dbReference>
<keyword evidence="13" id="KW-1185">Reference proteome</keyword>
<evidence type="ECO:0000256" key="6">
    <source>
        <dbReference type="ARBA" id="ARBA00022842"/>
    </source>
</evidence>
<feature type="binding site" evidence="10">
    <location>
        <position position="176"/>
    </location>
    <ligand>
        <name>substrate</name>
    </ligand>
</feature>
<dbReference type="GO" id="GO:0017111">
    <property type="term" value="F:ribonucleoside triphosphate phosphatase activity"/>
    <property type="evidence" value="ECO:0007669"/>
    <property type="project" value="InterPro"/>
</dbReference>
<dbReference type="SUPFAM" id="SSF52972">
    <property type="entry name" value="ITPase-like"/>
    <property type="match status" value="1"/>
</dbReference>
<dbReference type="GO" id="GO:0009146">
    <property type="term" value="P:purine nucleoside triphosphate catabolic process"/>
    <property type="evidence" value="ECO:0007669"/>
    <property type="project" value="UniProtKB-UniRule"/>
</dbReference>
<dbReference type="AlphaFoldDB" id="A0A941ICS8"/>
<keyword evidence="4 10" id="KW-0547">Nucleotide-binding</keyword>
<comment type="function">
    <text evidence="10">Pyrophosphatase that catalyzes the hydrolysis of nucleoside triphosphates to their monophosphate derivatives, with a high preference for the non-canonical purine nucleotides XTP (xanthosine triphosphate), dITP (deoxyinosine triphosphate) and ITP. Seems to function as a house-cleaning enzyme that removes non-canonical purine nucleotides from the nucleotide pool, thus preventing their incorporation into DNA/RNA and avoiding chromosomal lesions.</text>
</comment>
<dbReference type="GO" id="GO:0046872">
    <property type="term" value="F:metal ion binding"/>
    <property type="evidence" value="ECO:0007669"/>
    <property type="project" value="UniProtKB-KW"/>
</dbReference>
<evidence type="ECO:0000256" key="10">
    <source>
        <dbReference type="HAMAP-Rule" id="MF_01405"/>
    </source>
</evidence>
<dbReference type="EC" id="3.6.1.66" evidence="10"/>
<reference evidence="12" key="1">
    <citation type="submission" date="2021-04" db="EMBL/GenBank/DDBJ databases">
        <title>Isolation and polyphasic classification of algal microorganism.</title>
        <authorList>
            <person name="Wang S."/>
        </authorList>
    </citation>
    <scope>NUCLEOTIDE SEQUENCE</scope>
    <source>
        <strain evidence="12">720a</strain>
    </source>
</reference>
<comment type="subunit">
    <text evidence="2 10">Homodimer.</text>
</comment>
<keyword evidence="6 10" id="KW-0460">Magnesium</keyword>
<dbReference type="PANTHER" id="PTHR11067:SF9">
    <property type="entry name" value="INOSINE TRIPHOSPHATE PYROPHOSPHATASE"/>
    <property type="match status" value="1"/>
</dbReference>
<comment type="catalytic activity">
    <reaction evidence="10">
        <text>ITP + H2O = IMP + diphosphate + H(+)</text>
        <dbReference type="Rhea" id="RHEA:29399"/>
        <dbReference type="ChEBI" id="CHEBI:15377"/>
        <dbReference type="ChEBI" id="CHEBI:15378"/>
        <dbReference type="ChEBI" id="CHEBI:33019"/>
        <dbReference type="ChEBI" id="CHEBI:58053"/>
        <dbReference type="ChEBI" id="CHEBI:61402"/>
        <dbReference type="EC" id="3.6.1.66"/>
    </reaction>
</comment>
<dbReference type="GO" id="GO:0005829">
    <property type="term" value="C:cytosol"/>
    <property type="evidence" value="ECO:0007669"/>
    <property type="project" value="TreeGrafter"/>
</dbReference>
<evidence type="ECO:0000256" key="11">
    <source>
        <dbReference type="RuleBase" id="RU003781"/>
    </source>
</evidence>
<feature type="binding site" evidence="10">
    <location>
        <begin position="8"/>
        <end position="13"/>
    </location>
    <ligand>
        <name>substrate</name>
    </ligand>
</feature>
<protein>
    <recommendedName>
        <fullName evidence="10">dITP/XTP pyrophosphatase</fullName>
        <ecNumber evidence="10">3.6.1.66</ecNumber>
    </recommendedName>
    <alternativeName>
        <fullName evidence="10">Non-canonical purine NTP pyrophosphatase</fullName>
    </alternativeName>
    <alternativeName>
        <fullName evidence="10">Non-standard purine NTP pyrophosphatase</fullName>
    </alternativeName>
    <alternativeName>
        <fullName evidence="10">Nucleoside-triphosphate diphosphatase</fullName>
    </alternativeName>
    <alternativeName>
        <fullName evidence="10">Nucleoside-triphosphate pyrophosphatase</fullName>
        <shortName evidence="10">NTPase</shortName>
    </alternativeName>
</protein>
<dbReference type="RefSeq" id="WP_026681373.1">
    <property type="nucleotide sequence ID" value="NZ_BAAACY010000098.1"/>
</dbReference>
<keyword evidence="5 10" id="KW-0378">Hydrolase</keyword>
<comment type="cofactor">
    <cofactor evidence="10">
        <name>Mg(2+)</name>
        <dbReference type="ChEBI" id="CHEBI:18420"/>
    </cofactor>
    <text evidence="10">Binds 1 Mg(2+) ion per subunit.</text>
</comment>
<dbReference type="Proteomes" id="UP000675284">
    <property type="component" value="Unassembled WGS sequence"/>
</dbReference>
<evidence type="ECO:0000256" key="1">
    <source>
        <dbReference type="ARBA" id="ARBA00008023"/>
    </source>
</evidence>
<dbReference type="EMBL" id="JAGSOT010000071">
    <property type="protein sequence ID" value="MBR7797821.1"/>
    <property type="molecule type" value="Genomic_DNA"/>
</dbReference>
<dbReference type="InterPro" id="IPR020922">
    <property type="entry name" value="dITP/XTP_pyrophosphatase"/>
</dbReference>
<evidence type="ECO:0000256" key="8">
    <source>
        <dbReference type="ARBA" id="ARBA00051875"/>
    </source>
</evidence>
<organism evidence="12 13">
    <name type="scientific">Virgibacillus salarius</name>
    <dbReference type="NCBI Taxonomy" id="447199"/>
    <lineage>
        <taxon>Bacteria</taxon>
        <taxon>Bacillati</taxon>
        <taxon>Bacillota</taxon>
        <taxon>Bacilli</taxon>
        <taxon>Bacillales</taxon>
        <taxon>Bacillaceae</taxon>
        <taxon>Virgibacillus</taxon>
    </lineage>
</organism>
<comment type="catalytic activity">
    <reaction evidence="8 10">
        <text>dITP + H2O = dIMP + diphosphate + H(+)</text>
        <dbReference type="Rhea" id="RHEA:28342"/>
        <dbReference type="ChEBI" id="CHEBI:15377"/>
        <dbReference type="ChEBI" id="CHEBI:15378"/>
        <dbReference type="ChEBI" id="CHEBI:33019"/>
        <dbReference type="ChEBI" id="CHEBI:61194"/>
        <dbReference type="ChEBI" id="CHEBI:61382"/>
        <dbReference type="EC" id="3.6.1.66"/>
    </reaction>
</comment>
<dbReference type="InterPro" id="IPR002637">
    <property type="entry name" value="RdgB/HAM1"/>
</dbReference>
<feature type="binding site" evidence="10">
    <location>
        <position position="70"/>
    </location>
    <ligand>
        <name>Mg(2+)</name>
        <dbReference type="ChEBI" id="CHEBI:18420"/>
    </ligand>
</feature>
<feature type="binding site" evidence="10">
    <location>
        <position position="71"/>
    </location>
    <ligand>
        <name>substrate</name>
    </ligand>
</feature>
<evidence type="ECO:0000256" key="4">
    <source>
        <dbReference type="ARBA" id="ARBA00022741"/>
    </source>
</evidence>
<name>A0A941ICS8_9BACI</name>
<gene>
    <name evidence="12" type="ORF">KCX74_17455</name>
</gene>
<evidence type="ECO:0000313" key="13">
    <source>
        <dbReference type="Proteomes" id="UP000675284"/>
    </source>
</evidence>
<dbReference type="GO" id="GO:0036222">
    <property type="term" value="F:XTP diphosphatase activity"/>
    <property type="evidence" value="ECO:0007669"/>
    <property type="project" value="UniProtKB-UniRule"/>
</dbReference>
<keyword evidence="7 10" id="KW-0546">Nucleotide metabolism</keyword>
<sequence>MKQIIIATKNKGKANEFKEFFKPYNLKALSLNDLEDLPDVEETGETFKENAALKAEEIASILSLPVLADDSGLVIDALDGRPGVYSARYAGEHKDDQLNMEKVLSELRGIPEAKRTARFVCVLAIASPGSKTRFYTGYCEGRIADNQYGENGFGYDPIFIPKGYQQTMAQLSSDKKNQISHRRNAIVQLEDTVTQHGLLIKE</sequence>
<dbReference type="NCBIfam" id="TIGR00042">
    <property type="entry name" value="RdgB/HAM1 family non-canonical purine NTP pyrophosphatase"/>
    <property type="match status" value="1"/>
</dbReference>
<dbReference type="GO" id="GO:0035870">
    <property type="term" value="F:dITP diphosphatase activity"/>
    <property type="evidence" value="ECO:0007669"/>
    <property type="project" value="UniProtKB-UniRule"/>
</dbReference>
<dbReference type="FunFam" id="3.90.950.10:FF:000001">
    <property type="entry name" value="dITP/XTP pyrophosphatase"/>
    <property type="match status" value="1"/>
</dbReference>
<evidence type="ECO:0000256" key="7">
    <source>
        <dbReference type="ARBA" id="ARBA00023080"/>
    </source>
</evidence>
<feature type="active site" description="Proton acceptor" evidence="10">
    <location>
        <position position="70"/>
    </location>
</feature>
<feature type="binding site" evidence="10">
    <location>
        <begin position="153"/>
        <end position="156"/>
    </location>
    <ligand>
        <name>substrate</name>
    </ligand>
</feature>
<proteinExistence type="inferred from homology"/>
<evidence type="ECO:0000256" key="2">
    <source>
        <dbReference type="ARBA" id="ARBA00011738"/>
    </source>
</evidence>
<dbReference type="NCBIfam" id="NF011397">
    <property type="entry name" value="PRK14822.1"/>
    <property type="match status" value="1"/>
</dbReference>
<feature type="binding site" evidence="10">
    <location>
        <position position="41"/>
    </location>
    <ligand>
        <name>Mg(2+)</name>
        <dbReference type="ChEBI" id="CHEBI:18420"/>
    </ligand>
</feature>
<evidence type="ECO:0000256" key="9">
    <source>
        <dbReference type="ARBA" id="ARBA00052017"/>
    </source>
</evidence>
<feature type="binding site" evidence="10">
    <location>
        <begin position="181"/>
        <end position="182"/>
    </location>
    <ligand>
        <name>substrate</name>
    </ligand>
</feature>
<dbReference type="PANTHER" id="PTHR11067">
    <property type="entry name" value="INOSINE TRIPHOSPHATE PYROPHOSPHATASE/HAM1 PROTEIN"/>
    <property type="match status" value="1"/>
</dbReference>
<comment type="similarity">
    <text evidence="1 10 11">Belongs to the HAM1 NTPase family.</text>
</comment>
<dbReference type="HAMAP" id="MF_01405">
    <property type="entry name" value="Non_canon_purine_NTPase"/>
    <property type="match status" value="1"/>
</dbReference>
<comment type="caution">
    <text evidence="12">The sequence shown here is derived from an EMBL/GenBank/DDBJ whole genome shotgun (WGS) entry which is preliminary data.</text>
</comment>
<dbReference type="GO" id="GO:0009117">
    <property type="term" value="P:nucleotide metabolic process"/>
    <property type="evidence" value="ECO:0007669"/>
    <property type="project" value="UniProtKB-KW"/>
</dbReference>
<dbReference type="InterPro" id="IPR029001">
    <property type="entry name" value="ITPase-like_fam"/>
</dbReference>
<evidence type="ECO:0000256" key="5">
    <source>
        <dbReference type="ARBA" id="ARBA00022801"/>
    </source>
</evidence>
<dbReference type="GO" id="GO:0036220">
    <property type="term" value="F:ITP diphosphatase activity"/>
    <property type="evidence" value="ECO:0007669"/>
    <property type="project" value="UniProtKB-UniRule"/>
</dbReference>
<keyword evidence="3 10" id="KW-0479">Metal-binding</keyword>
<dbReference type="CDD" id="cd00515">
    <property type="entry name" value="HAM1"/>
    <property type="match status" value="1"/>
</dbReference>